<dbReference type="PIRSF" id="PIRSF001461">
    <property type="entry name" value="RPE"/>
    <property type="match status" value="1"/>
</dbReference>
<comment type="catalytic activity">
    <reaction evidence="1 10 11">
        <text>D-ribulose 5-phosphate = D-xylulose 5-phosphate</text>
        <dbReference type="Rhea" id="RHEA:13677"/>
        <dbReference type="ChEBI" id="CHEBI:57737"/>
        <dbReference type="ChEBI" id="CHEBI:58121"/>
        <dbReference type="EC" id="5.1.3.1"/>
    </reaction>
</comment>
<feature type="binding site" evidence="10 14">
    <location>
        <begin position="147"/>
        <end position="150"/>
    </location>
    <ligand>
        <name>substrate</name>
    </ligand>
</feature>
<evidence type="ECO:0000256" key="6">
    <source>
        <dbReference type="ARBA" id="ARBA00009541"/>
    </source>
</evidence>
<evidence type="ECO:0000256" key="14">
    <source>
        <dbReference type="PIRSR" id="PIRSR001461-3"/>
    </source>
</evidence>
<keyword evidence="8 10" id="KW-0479">Metal-binding</keyword>
<keyword evidence="13" id="KW-0170">Cobalt</keyword>
<dbReference type="Proteomes" id="UP000286147">
    <property type="component" value="Unassembled WGS sequence"/>
</dbReference>
<dbReference type="SUPFAM" id="SSF51366">
    <property type="entry name" value="Ribulose-phoshate binding barrel"/>
    <property type="match status" value="1"/>
</dbReference>
<dbReference type="GO" id="GO:0004750">
    <property type="term" value="F:D-ribulose-phosphate 3-epimerase activity"/>
    <property type="evidence" value="ECO:0007669"/>
    <property type="project" value="UniProtKB-UniRule"/>
</dbReference>
<evidence type="ECO:0000256" key="8">
    <source>
        <dbReference type="ARBA" id="ARBA00022723"/>
    </source>
</evidence>
<evidence type="ECO:0000256" key="2">
    <source>
        <dbReference type="ARBA" id="ARBA00001936"/>
    </source>
</evidence>
<evidence type="ECO:0000256" key="10">
    <source>
        <dbReference type="HAMAP-Rule" id="MF_02227"/>
    </source>
</evidence>
<accession>A0A412CEB9</accession>
<organism evidence="15 16">
    <name type="scientific">Megamonas rupellensis</name>
    <dbReference type="NCBI Taxonomy" id="491921"/>
    <lineage>
        <taxon>Bacteria</taxon>
        <taxon>Bacillati</taxon>
        <taxon>Bacillota</taxon>
        <taxon>Negativicutes</taxon>
        <taxon>Selenomonadales</taxon>
        <taxon>Selenomonadaceae</taxon>
        <taxon>Megamonas</taxon>
    </lineage>
</organism>
<evidence type="ECO:0000256" key="9">
    <source>
        <dbReference type="ARBA" id="ARBA00023235"/>
    </source>
</evidence>
<proteinExistence type="inferred from homology"/>
<protein>
    <recommendedName>
        <fullName evidence="7 10">Ribulose-phosphate 3-epimerase</fullName>
        <ecNumber evidence="7 10">5.1.3.1</ecNumber>
    </recommendedName>
</protein>
<comment type="cofactor">
    <cofactor evidence="2">
        <name>Mn(2+)</name>
        <dbReference type="ChEBI" id="CHEBI:29035"/>
    </cofactor>
</comment>
<comment type="function">
    <text evidence="10">Catalyzes the reversible epimerization of D-ribulose 5-phosphate to D-xylulose 5-phosphate.</text>
</comment>
<reference evidence="15 16" key="1">
    <citation type="submission" date="2018-08" db="EMBL/GenBank/DDBJ databases">
        <title>A genome reference for cultivated species of the human gut microbiota.</title>
        <authorList>
            <person name="Zou Y."/>
            <person name="Xue W."/>
            <person name="Luo G."/>
        </authorList>
    </citation>
    <scope>NUCLEOTIDE SEQUENCE [LARGE SCALE GENOMIC DNA]</scope>
    <source>
        <strain evidence="15 16">AF27-12</strain>
    </source>
</reference>
<comment type="pathway">
    <text evidence="10">Carbohydrate degradation.</text>
</comment>
<feature type="binding site" evidence="14">
    <location>
        <position position="182"/>
    </location>
    <ligand>
        <name>substrate</name>
    </ligand>
</feature>
<comment type="cofactor">
    <cofactor evidence="10 13">
        <name>a divalent metal cation</name>
        <dbReference type="ChEBI" id="CHEBI:60240"/>
    </cofactor>
    <text evidence="10 13">Binds 1 divalent metal cation per subunit.</text>
</comment>
<comment type="cofactor">
    <cofactor evidence="4">
        <name>Zn(2+)</name>
        <dbReference type="ChEBI" id="CHEBI:29105"/>
    </cofactor>
</comment>
<comment type="cofactor">
    <cofactor evidence="5">
        <name>Fe(2+)</name>
        <dbReference type="ChEBI" id="CHEBI:29033"/>
    </cofactor>
</comment>
<comment type="caution">
    <text evidence="15">The sequence shown here is derived from an EMBL/GenBank/DDBJ whole genome shotgun (WGS) entry which is preliminary data.</text>
</comment>
<dbReference type="NCBIfam" id="NF004076">
    <property type="entry name" value="PRK05581.1-4"/>
    <property type="match status" value="1"/>
</dbReference>
<evidence type="ECO:0000256" key="7">
    <source>
        <dbReference type="ARBA" id="ARBA00013188"/>
    </source>
</evidence>
<feature type="binding site" evidence="10 14">
    <location>
        <position position="11"/>
    </location>
    <ligand>
        <name>substrate</name>
    </ligand>
</feature>
<dbReference type="InterPro" id="IPR011060">
    <property type="entry name" value="RibuloseP-bd_barrel"/>
</dbReference>
<dbReference type="EC" id="5.1.3.1" evidence="7 10"/>
<name>A0A412CEB9_9FIRM</name>
<feature type="active site" description="Proton donor" evidence="10 12">
    <location>
        <position position="180"/>
    </location>
</feature>
<dbReference type="InterPro" id="IPR000056">
    <property type="entry name" value="Ribul_P_3_epim-like"/>
</dbReference>
<gene>
    <name evidence="10 15" type="primary">rpe</name>
    <name evidence="15" type="ORF">DWY77_06945</name>
</gene>
<keyword evidence="9 10" id="KW-0413">Isomerase</keyword>
<evidence type="ECO:0000313" key="16">
    <source>
        <dbReference type="Proteomes" id="UP000286147"/>
    </source>
</evidence>
<evidence type="ECO:0000256" key="13">
    <source>
        <dbReference type="PIRSR" id="PIRSR001461-2"/>
    </source>
</evidence>
<keyword evidence="13" id="KW-0464">Manganese</keyword>
<dbReference type="FunFam" id="3.20.20.70:FF:000004">
    <property type="entry name" value="Ribulose-phosphate 3-epimerase"/>
    <property type="match status" value="1"/>
</dbReference>
<dbReference type="EMBL" id="QRTP01000015">
    <property type="protein sequence ID" value="RGQ82551.1"/>
    <property type="molecule type" value="Genomic_DNA"/>
</dbReference>
<dbReference type="GO" id="GO:0005737">
    <property type="term" value="C:cytoplasm"/>
    <property type="evidence" value="ECO:0007669"/>
    <property type="project" value="UniProtKB-ARBA"/>
</dbReference>
<dbReference type="GO" id="GO:0019323">
    <property type="term" value="P:pentose catabolic process"/>
    <property type="evidence" value="ECO:0007669"/>
    <property type="project" value="UniProtKB-UniRule"/>
</dbReference>
<dbReference type="PROSITE" id="PS01085">
    <property type="entry name" value="RIBUL_P_3_EPIMER_1"/>
    <property type="match status" value="1"/>
</dbReference>
<dbReference type="PANTHER" id="PTHR11749">
    <property type="entry name" value="RIBULOSE-5-PHOSPHATE-3-EPIMERASE"/>
    <property type="match status" value="1"/>
</dbReference>
<dbReference type="GO" id="GO:0006098">
    <property type="term" value="P:pentose-phosphate shunt"/>
    <property type="evidence" value="ECO:0007669"/>
    <property type="project" value="UniProtKB-UniRule"/>
</dbReference>
<feature type="binding site" evidence="10 14">
    <location>
        <position position="69"/>
    </location>
    <ligand>
        <name>substrate</name>
    </ligand>
</feature>
<feature type="binding site" evidence="10">
    <location>
        <begin position="180"/>
        <end position="182"/>
    </location>
    <ligand>
        <name>substrate</name>
    </ligand>
</feature>
<comment type="cofactor">
    <cofactor evidence="3">
        <name>Co(2+)</name>
        <dbReference type="ChEBI" id="CHEBI:48828"/>
    </cofactor>
</comment>
<evidence type="ECO:0000256" key="5">
    <source>
        <dbReference type="ARBA" id="ARBA00001954"/>
    </source>
</evidence>
<feature type="binding site" evidence="10 13">
    <location>
        <position position="38"/>
    </location>
    <ligand>
        <name>a divalent metal cation</name>
        <dbReference type="ChEBI" id="CHEBI:60240"/>
    </ligand>
</feature>
<feature type="binding site" evidence="10 13">
    <location>
        <position position="69"/>
    </location>
    <ligand>
        <name>a divalent metal cation</name>
        <dbReference type="ChEBI" id="CHEBI:60240"/>
    </ligand>
</feature>
<evidence type="ECO:0000256" key="12">
    <source>
        <dbReference type="PIRSR" id="PIRSR001461-1"/>
    </source>
</evidence>
<evidence type="ECO:0000313" key="15">
    <source>
        <dbReference type="EMBL" id="RGQ82551.1"/>
    </source>
</evidence>
<keyword evidence="10 11" id="KW-0119">Carbohydrate metabolism</keyword>
<evidence type="ECO:0000256" key="4">
    <source>
        <dbReference type="ARBA" id="ARBA00001947"/>
    </source>
</evidence>
<dbReference type="Pfam" id="PF00834">
    <property type="entry name" value="Ribul_P_3_epim"/>
    <property type="match status" value="1"/>
</dbReference>
<dbReference type="GO" id="GO:0046872">
    <property type="term" value="F:metal ion binding"/>
    <property type="evidence" value="ECO:0007669"/>
    <property type="project" value="UniProtKB-UniRule"/>
</dbReference>
<feature type="binding site" evidence="10 13">
    <location>
        <position position="36"/>
    </location>
    <ligand>
        <name>a divalent metal cation</name>
        <dbReference type="ChEBI" id="CHEBI:60240"/>
    </ligand>
</feature>
<dbReference type="HAMAP" id="MF_02227">
    <property type="entry name" value="RPE"/>
    <property type="match status" value="1"/>
</dbReference>
<dbReference type="Gene3D" id="3.20.20.70">
    <property type="entry name" value="Aldolase class I"/>
    <property type="match status" value="1"/>
</dbReference>
<keyword evidence="13" id="KW-0862">Zinc</keyword>
<evidence type="ECO:0000256" key="11">
    <source>
        <dbReference type="PIRNR" id="PIRNR001461"/>
    </source>
</evidence>
<dbReference type="NCBIfam" id="TIGR01163">
    <property type="entry name" value="rpe"/>
    <property type="match status" value="1"/>
</dbReference>
<dbReference type="InterPro" id="IPR013785">
    <property type="entry name" value="Aldolase_TIM"/>
</dbReference>
<dbReference type="CDD" id="cd00429">
    <property type="entry name" value="RPE"/>
    <property type="match status" value="1"/>
</dbReference>
<sequence>MMKMTVVLSPSILAADFSCLADDVKRLEQSGIKDLHLDVMDGHFVSNITFGIDLIKHLRPKTKMNFDAHLMVTNPDALLNGLKEAGVNSVTVHVEACKHLYHTVETINKLGMQGGVVLNPSTNFESLKYMAEDNIIKKVLVMSVEPGFGGQAYLPMSTKKIKDLANWRDENNYNFIIQVDGGINLNNIQTVVDAGATDIVIGSSIFKHRELEKNVADFRKLLSL</sequence>
<feature type="active site" description="Proton acceptor" evidence="10 12">
    <location>
        <position position="38"/>
    </location>
</feature>
<comment type="similarity">
    <text evidence="6 10 11">Belongs to the ribulose-phosphate 3-epimerase family.</text>
</comment>
<evidence type="ECO:0000256" key="3">
    <source>
        <dbReference type="ARBA" id="ARBA00001941"/>
    </source>
</evidence>
<dbReference type="AlphaFoldDB" id="A0A412CEB9"/>
<dbReference type="InterPro" id="IPR026019">
    <property type="entry name" value="Ribul_P_3_epim"/>
</dbReference>
<feature type="binding site" evidence="10 14">
    <location>
        <begin position="202"/>
        <end position="203"/>
    </location>
    <ligand>
        <name>substrate</name>
    </ligand>
</feature>
<feature type="binding site" evidence="10 13">
    <location>
        <position position="180"/>
    </location>
    <ligand>
        <name>a divalent metal cation</name>
        <dbReference type="ChEBI" id="CHEBI:60240"/>
    </ligand>
</feature>
<evidence type="ECO:0000256" key="1">
    <source>
        <dbReference type="ARBA" id="ARBA00001782"/>
    </source>
</evidence>